<dbReference type="InterPro" id="IPR051924">
    <property type="entry name" value="GST_Kappa/NadH"/>
</dbReference>
<evidence type="ECO:0000313" key="4">
    <source>
        <dbReference type="EMBL" id="KAF7168167.1"/>
    </source>
</evidence>
<evidence type="ECO:0000259" key="2">
    <source>
        <dbReference type="Pfam" id="PF01323"/>
    </source>
</evidence>
<dbReference type="GO" id="GO:0005739">
    <property type="term" value="C:mitochondrion"/>
    <property type="evidence" value="ECO:0007669"/>
    <property type="project" value="TreeGrafter"/>
</dbReference>
<dbReference type="GO" id="GO:0006749">
    <property type="term" value="P:glutathione metabolic process"/>
    <property type="evidence" value="ECO:0007669"/>
    <property type="project" value="TreeGrafter"/>
</dbReference>
<dbReference type="GO" id="GO:0004364">
    <property type="term" value="F:glutathione transferase activity"/>
    <property type="evidence" value="ECO:0007669"/>
    <property type="project" value="TreeGrafter"/>
</dbReference>
<dbReference type="Gene3D" id="3.40.30.10">
    <property type="entry name" value="Glutaredoxin"/>
    <property type="match status" value="2"/>
</dbReference>
<dbReference type="GO" id="GO:0004602">
    <property type="term" value="F:glutathione peroxidase activity"/>
    <property type="evidence" value="ECO:0007669"/>
    <property type="project" value="TreeGrafter"/>
</dbReference>
<dbReference type="EMBL" id="JACBAF010002087">
    <property type="protein sequence ID" value="KAF7168167.1"/>
    <property type="molecule type" value="Genomic_DNA"/>
</dbReference>
<dbReference type="InterPro" id="IPR036249">
    <property type="entry name" value="Thioredoxin-like_sf"/>
</dbReference>
<organism evidence="3 5">
    <name type="scientific">Aspergillus hiratsukae</name>
    <dbReference type="NCBI Taxonomy" id="1194566"/>
    <lineage>
        <taxon>Eukaryota</taxon>
        <taxon>Fungi</taxon>
        <taxon>Dikarya</taxon>
        <taxon>Ascomycota</taxon>
        <taxon>Pezizomycotina</taxon>
        <taxon>Eurotiomycetes</taxon>
        <taxon>Eurotiomycetidae</taxon>
        <taxon>Eurotiales</taxon>
        <taxon>Aspergillaceae</taxon>
        <taxon>Aspergillus</taxon>
        <taxon>Aspergillus subgen. Fumigati</taxon>
    </lineage>
</organism>
<proteinExistence type="predicted"/>
<dbReference type="AlphaFoldDB" id="A0A8H6UH14"/>
<dbReference type="EMBL" id="JACBAD010001922">
    <property type="protein sequence ID" value="KAF7128470.1"/>
    <property type="molecule type" value="Genomic_DNA"/>
</dbReference>
<evidence type="ECO:0000313" key="3">
    <source>
        <dbReference type="EMBL" id="KAF7128470.1"/>
    </source>
</evidence>
<evidence type="ECO:0000313" key="5">
    <source>
        <dbReference type="Proteomes" id="UP000630445"/>
    </source>
</evidence>
<reference evidence="3" key="1">
    <citation type="submission" date="2020-06" db="EMBL/GenBank/DDBJ databases">
        <title>Draft genome sequences of strains closely related to Aspergillus parafelis and Aspergillus hiratsukae.</title>
        <authorList>
            <person name="Dos Santos R.A.C."/>
            <person name="Rivero-Menendez O."/>
            <person name="Steenwyk J.L."/>
            <person name="Mead M.E."/>
            <person name="Goldman G.H."/>
            <person name="Alastruey-Izquierdo A."/>
            <person name="Rokas A."/>
        </authorList>
    </citation>
    <scope>NUCLEOTIDE SEQUENCE</scope>
    <source>
        <strain evidence="3">CNM-CM5793</strain>
        <strain evidence="4">CNM-CM6106</strain>
    </source>
</reference>
<evidence type="ECO:0000256" key="1">
    <source>
        <dbReference type="PIRSR" id="PIRSR006386-1"/>
    </source>
</evidence>
<dbReference type="InterPro" id="IPR001853">
    <property type="entry name" value="DSBA-like_thioredoxin_dom"/>
</dbReference>
<gene>
    <name evidence="3" type="ORF">CNMCM5793_003200</name>
    <name evidence="4" type="ORF">CNMCM6106_003457</name>
</gene>
<dbReference type="Proteomes" id="UP000662466">
    <property type="component" value="Unassembled WGS sequence"/>
</dbReference>
<feature type="active site" description="Nucleophile" evidence="1">
    <location>
        <position position="13"/>
    </location>
</feature>
<protein>
    <recommendedName>
        <fullName evidence="2">DSBA-like thioredoxin domain-containing protein</fullName>
    </recommendedName>
</protein>
<name>A0A8H6UH14_9EURO</name>
<feature type="domain" description="DSBA-like thioredoxin" evidence="2">
    <location>
        <begin position="5"/>
        <end position="239"/>
    </location>
</feature>
<dbReference type="OrthoDB" id="4664297at2759"/>
<comment type="caution">
    <text evidence="3">The sequence shown here is derived from an EMBL/GenBank/DDBJ whole genome shotgun (WGS) entry which is preliminary data.</text>
</comment>
<dbReference type="SUPFAM" id="SSF52833">
    <property type="entry name" value="Thioredoxin-like"/>
    <property type="match status" value="1"/>
</dbReference>
<dbReference type="GO" id="GO:0005777">
    <property type="term" value="C:peroxisome"/>
    <property type="evidence" value="ECO:0007669"/>
    <property type="project" value="TreeGrafter"/>
</dbReference>
<dbReference type="PIRSF" id="PIRSF006386">
    <property type="entry name" value="HCCAis_GSTk"/>
    <property type="match status" value="1"/>
</dbReference>
<dbReference type="PANTHER" id="PTHR42943">
    <property type="entry name" value="GLUTATHIONE S-TRANSFERASE KAPPA"/>
    <property type="match status" value="1"/>
</dbReference>
<dbReference type="InterPro" id="IPR014440">
    <property type="entry name" value="HCCAis_GSTk"/>
</dbReference>
<keyword evidence="5" id="KW-1185">Reference proteome</keyword>
<dbReference type="PANTHER" id="PTHR42943:SF13">
    <property type="entry name" value="GLUTATHIONE S-TRANSFERASE KAPPA-RELATED"/>
    <property type="match status" value="1"/>
</dbReference>
<dbReference type="Proteomes" id="UP000630445">
    <property type="component" value="Unassembled WGS sequence"/>
</dbReference>
<accession>A0A8H6UH14</accession>
<sequence>MGKKIECYLDCVSPYSFYAFTYLQQNADALTSLGVEIEYEPPLFLSPPTHSPAQIHPRLPGRHQRRKRYAIPKSPNFEYIDQQGNKPPWTLPAKAAYARYDGKRAQKYFGHDFEVPAFFPILSLLPQRALTYIKRQRQHGDKLIPAFRACFETMWNGQLDISKPENLAKALGRTFWDAEVEEILAAASSPEIKKELTATTARVVNELGAFGCPWFWVTNGEGKSEPFFGSDRFHFMWDFLELPHEDLRLRVEGKAKL</sequence>
<dbReference type="Pfam" id="PF01323">
    <property type="entry name" value="DSBA"/>
    <property type="match status" value="1"/>
</dbReference>